<accession>A0ABY8QPE5</accession>
<organism evidence="2 3">
    <name type="scientific">Saxibacter everestensis</name>
    <dbReference type="NCBI Taxonomy" id="2909229"/>
    <lineage>
        <taxon>Bacteria</taxon>
        <taxon>Bacillati</taxon>
        <taxon>Actinomycetota</taxon>
        <taxon>Actinomycetes</taxon>
        <taxon>Micrococcales</taxon>
        <taxon>Brevibacteriaceae</taxon>
        <taxon>Saxibacter</taxon>
    </lineage>
</organism>
<name>A0ABY8QPE5_9MICO</name>
<gene>
    <name evidence="2" type="ORF">LWF01_11995</name>
</gene>
<feature type="transmembrane region" description="Helical" evidence="1">
    <location>
        <begin position="12"/>
        <end position="31"/>
    </location>
</feature>
<protein>
    <recommendedName>
        <fullName evidence="4">Pilus assembly protein</fullName>
    </recommendedName>
</protein>
<evidence type="ECO:0000256" key="1">
    <source>
        <dbReference type="SAM" id="Phobius"/>
    </source>
</evidence>
<evidence type="ECO:0000313" key="2">
    <source>
        <dbReference type="EMBL" id="WGW10834.1"/>
    </source>
</evidence>
<keyword evidence="1" id="KW-0812">Transmembrane</keyword>
<reference evidence="2 3" key="1">
    <citation type="submission" date="2023-05" db="EMBL/GenBank/DDBJ databases">
        <title>Lithophilousrod everest ZFBP1038 complete genpme.</title>
        <authorList>
            <person name="Tian M."/>
        </authorList>
    </citation>
    <scope>NUCLEOTIDE SEQUENCE [LARGE SCALE GENOMIC DNA]</scope>
    <source>
        <strain evidence="2 3">ZFBP1038</strain>
    </source>
</reference>
<sequence length="141" mass="14583">MRPATEDAGSALIEFSAAGLILLVPLIYLIVALGQLQGASFAVSSAASGAARLLARSPNSAESHRAAEELVDLALRDYGLDQAPRTIRVSCSPACDSNDALVTVSVTAEVALPGVPAALDQQLPARVEIRDSHTDAVSRYG</sequence>
<dbReference type="EMBL" id="CP090958">
    <property type="protein sequence ID" value="WGW10834.1"/>
    <property type="molecule type" value="Genomic_DNA"/>
</dbReference>
<proteinExistence type="predicted"/>
<evidence type="ECO:0008006" key="4">
    <source>
        <dbReference type="Google" id="ProtNLM"/>
    </source>
</evidence>
<dbReference type="RefSeq" id="WP_349637617.1">
    <property type="nucleotide sequence ID" value="NZ_CP090958.1"/>
</dbReference>
<keyword evidence="3" id="KW-1185">Reference proteome</keyword>
<dbReference type="Proteomes" id="UP001209083">
    <property type="component" value="Chromosome"/>
</dbReference>
<keyword evidence="1" id="KW-1133">Transmembrane helix</keyword>
<keyword evidence="1" id="KW-0472">Membrane</keyword>
<evidence type="ECO:0000313" key="3">
    <source>
        <dbReference type="Proteomes" id="UP001209083"/>
    </source>
</evidence>